<feature type="region of interest" description="Disordered" evidence="1">
    <location>
        <begin position="1"/>
        <end position="23"/>
    </location>
</feature>
<gene>
    <name evidence="4" type="ORF">SISNIDRAFT_476669</name>
</gene>
<dbReference type="EMBL" id="KV419394">
    <property type="protein sequence ID" value="KZS99166.1"/>
    <property type="molecule type" value="Genomic_DNA"/>
</dbReference>
<keyword evidence="2" id="KW-0812">Transmembrane</keyword>
<dbReference type="GO" id="GO:0030687">
    <property type="term" value="C:preribosome, large subunit precursor"/>
    <property type="evidence" value="ECO:0007669"/>
    <property type="project" value="TreeGrafter"/>
</dbReference>
<reference evidence="4 5" key="1">
    <citation type="journal article" date="2016" name="Mol. Biol. Evol.">
        <title>Comparative Genomics of Early-Diverging Mushroom-Forming Fungi Provides Insights into the Origins of Lignocellulose Decay Capabilities.</title>
        <authorList>
            <person name="Nagy L.G."/>
            <person name="Riley R."/>
            <person name="Tritt A."/>
            <person name="Adam C."/>
            <person name="Daum C."/>
            <person name="Floudas D."/>
            <person name="Sun H."/>
            <person name="Yadav J.S."/>
            <person name="Pangilinan J."/>
            <person name="Larsson K.H."/>
            <person name="Matsuura K."/>
            <person name="Barry K."/>
            <person name="Labutti K."/>
            <person name="Kuo R."/>
            <person name="Ohm R.A."/>
            <person name="Bhattacharya S.S."/>
            <person name="Shirouzu T."/>
            <person name="Yoshinaga Y."/>
            <person name="Martin F.M."/>
            <person name="Grigoriev I.V."/>
            <person name="Hibbett D.S."/>
        </authorList>
    </citation>
    <scope>NUCLEOTIDE SEQUENCE [LARGE SCALE GENOMIC DNA]</scope>
    <source>
        <strain evidence="4 5">HHB9708</strain>
    </source>
</reference>
<accession>A0A165AKL4</accession>
<sequence length="445" mass="49725">MARRRKTRTHKQPVDGEGDGLPKSFVVRHGQVGESVTQLVRDIRKVMEPNTASRLKERSRNKLKDYLTIAPSLHVTHLLAFTLTPIAPSFRIVRLSAGPTLTFRVERYSLAKDILNVSKRARSMGLEYLTPPLLVCASFPPPSPSTPPQIPLLLKAFQSMFPPLSPQTLTLSAARRVVLITYNAEKGTIDWRHYLITVRPYGVSKRVRRVVEGITKGSSKSSEMLNLGNEKDIADFVLRKRGEKDPAGEDEGYETAASSASSAGGDDPEAAVDLADNYVGRNNEKGSRRAVKLDEIGPRMELRLLKITEGVPGKEGGVLFHEFKILHLTRTLLVKRSKKEIARQKAEHAERAKIKKQRQDEQARNVARKKKLASKDGKGDDDELDEDEGEDEPEVDLADDDDDEDAWDEDEDVVGSEDEDAGEDEDSESEPEARPLKKVKHTRNR</sequence>
<organism evidence="4 5">
    <name type="scientific">Sistotremastrum niveocremeum HHB9708</name>
    <dbReference type="NCBI Taxonomy" id="1314777"/>
    <lineage>
        <taxon>Eukaryota</taxon>
        <taxon>Fungi</taxon>
        <taxon>Dikarya</taxon>
        <taxon>Basidiomycota</taxon>
        <taxon>Agaricomycotina</taxon>
        <taxon>Agaricomycetes</taxon>
        <taxon>Sistotremastrales</taxon>
        <taxon>Sistotremastraceae</taxon>
        <taxon>Sertulicium</taxon>
        <taxon>Sertulicium niveocremeum</taxon>
    </lineage>
</organism>
<feature type="compositionally biased region" description="Basic residues" evidence="1">
    <location>
        <begin position="1"/>
        <end position="11"/>
    </location>
</feature>
<feature type="compositionally biased region" description="Basic and acidic residues" evidence="1">
    <location>
        <begin position="344"/>
        <end position="363"/>
    </location>
</feature>
<name>A0A165AKL4_9AGAM</name>
<dbReference type="GO" id="GO:0006364">
    <property type="term" value="P:rRNA processing"/>
    <property type="evidence" value="ECO:0007669"/>
    <property type="project" value="InterPro"/>
</dbReference>
<dbReference type="PROSITE" id="PS50833">
    <property type="entry name" value="BRIX"/>
    <property type="match status" value="1"/>
</dbReference>
<evidence type="ECO:0000313" key="5">
    <source>
        <dbReference type="Proteomes" id="UP000076722"/>
    </source>
</evidence>
<dbReference type="GO" id="GO:0000027">
    <property type="term" value="P:ribosomal large subunit assembly"/>
    <property type="evidence" value="ECO:0007669"/>
    <property type="project" value="TreeGrafter"/>
</dbReference>
<dbReference type="PANTHER" id="PTHR12661:SF5">
    <property type="entry name" value="SUPPRESSOR OF SWI4 1 HOMOLOG"/>
    <property type="match status" value="1"/>
</dbReference>
<keyword evidence="2" id="KW-1133">Transmembrane helix</keyword>
<dbReference type="Pfam" id="PF04427">
    <property type="entry name" value="Brix"/>
    <property type="match status" value="1"/>
</dbReference>
<dbReference type="OrthoDB" id="10261452at2759"/>
<feature type="transmembrane region" description="Helical" evidence="2">
    <location>
        <begin position="66"/>
        <end position="87"/>
    </location>
</feature>
<feature type="compositionally biased region" description="Acidic residues" evidence="1">
    <location>
        <begin position="379"/>
        <end position="430"/>
    </location>
</feature>
<protein>
    <submittedName>
        <fullName evidence="4">Brix-domain-containing protein</fullName>
    </submittedName>
</protein>
<dbReference type="InterPro" id="IPR007109">
    <property type="entry name" value="Brix"/>
</dbReference>
<keyword evidence="5" id="KW-1185">Reference proteome</keyword>
<dbReference type="GO" id="GO:0019843">
    <property type="term" value="F:rRNA binding"/>
    <property type="evidence" value="ECO:0007669"/>
    <property type="project" value="InterPro"/>
</dbReference>
<evidence type="ECO:0000256" key="1">
    <source>
        <dbReference type="SAM" id="MobiDB-lite"/>
    </source>
</evidence>
<dbReference type="Proteomes" id="UP000076722">
    <property type="component" value="Unassembled WGS sequence"/>
</dbReference>
<evidence type="ECO:0000259" key="3">
    <source>
        <dbReference type="PROSITE" id="PS50833"/>
    </source>
</evidence>
<feature type="region of interest" description="Disordered" evidence="1">
    <location>
        <begin position="344"/>
        <end position="445"/>
    </location>
</feature>
<evidence type="ECO:0000313" key="4">
    <source>
        <dbReference type="EMBL" id="KZS99166.1"/>
    </source>
</evidence>
<dbReference type="AlphaFoldDB" id="A0A165AKL4"/>
<dbReference type="PANTHER" id="PTHR12661">
    <property type="entry name" value="PETER PAN-RELATED"/>
    <property type="match status" value="1"/>
</dbReference>
<dbReference type="SMART" id="SM00879">
    <property type="entry name" value="Brix"/>
    <property type="match status" value="1"/>
</dbReference>
<feature type="domain" description="Brix" evidence="3">
    <location>
        <begin position="22"/>
        <end position="313"/>
    </location>
</feature>
<proteinExistence type="predicted"/>
<evidence type="ECO:0000256" key="2">
    <source>
        <dbReference type="SAM" id="Phobius"/>
    </source>
</evidence>
<dbReference type="InterPro" id="IPR045112">
    <property type="entry name" value="PPAN-like"/>
</dbReference>
<feature type="compositionally biased region" description="Basic residues" evidence="1">
    <location>
        <begin position="436"/>
        <end position="445"/>
    </location>
</feature>
<keyword evidence="2" id="KW-0472">Membrane</keyword>
<feature type="region of interest" description="Disordered" evidence="1">
    <location>
        <begin position="244"/>
        <end position="269"/>
    </location>
</feature>
<dbReference type="STRING" id="1314777.A0A165AKL4"/>